<comment type="caution">
    <text evidence="5">The sequence shown here is derived from an EMBL/GenBank/DDBJ whole genome shotgun (WGS) entry which is preliminary data.</text>
</comment>
<keyword evidence="4" id="KW-0802">TPR repeat</keyword>
<evidence type="ECO:0000256" key="1">
    <source>
        <dbReference type="ARBA" id="ARBA00004496"/>
    </source>
</evidence>
<dbReference type="Pfam" id="PF13424">
    <property type="entry name" value="TPR_12"/>
    <property type="match status" value="3"/>
</dbReference>
<evidence type="ECO:0000256" key="2">
    <source>
        <dbReference type="ARBA" id="ARBA00022490"/>
    </source>
</evidence>
<feature type="repeat" description="TPR" evidence="4">
    <location>
        <begin position="698"/>
        <end position="731"/>
    </location>
</feature>
<dbReference type="SUPFAM" id="SSF48452">
    <property type="entry name" value="TPR-like"/>
    <property type="match status" value="2"/>
</dbReference>
<dbReference type="GO" id="GO:0005938">
    <property type="term" value="C:cell cortex"/>
    <property type="evidence" value="ECO:0007669"/>
    <property type="project" value="TreeGrafter"/>
</dbReference>
<dbReference type="PANTHER" id="PTHR45954">
    <property type="entry name" value="LD33695P"/>
    <property type="match status" value="1"/>
</dbReference>
<evidence type="ECO:0000313" key="5">
    <source>
        <dbReference type="EMBL" id="GIH02799.1"/>
    </source>
</evidence>
<dbReference type="InterPro" id="IPR011990">
    <property type="entry name" value="TPR-like_helical_dom_sf"/>
</dbReference>
<protein>
    <recommendedName>
        <fullName evidence="7">Tetratricopeptide repeat protein</fullName>
    </recommendedName>
</protein>
<dbReference type="Gene3D" id="3.40.50.300">
    <property type="entry name" value="P-loop containing nucleotide triphosphate hydrolases"/>
    <property type="match status" value="1"/>
</dbReference>
<evidence type="ECO:0000256" key="3">
    <source>
        <dbReference type="ARBA" id="ARBA00022737"/>
    </source>
</evidence>
<keyword evidence="2" id="KW-0963">Cytoplasm</keyword>
<dbReference type="InterPro" id="IPR052386">
    <property type="entry name" value="GPSM"/>
</dbReference>
<evidence type="ECO:0008006" key="7">
    <source>
        <dbReference type="Google" id="ProtNLM"/>
    </source>
</evidence>
<dbReference type="PROSITE" id="PS50005">
    <property type="entry name" value="TPR"/>
    <property type="match status" value="1"/>
</dbReference>
<comment type="subcellular location">
    <subcellularLocation>
        <location evidence="1">Cytoplasm</location>
    </subcellularLocation>
</comment>
<dbReference type="GO" id="GO:0001965">
    <property type="term" value="F:G-protein alpha-subunit binding"/>
    <property type="evidence" value="ECO:0007669"/>
    <property type="project" value="TreeGrafter"/>
</dbReference>
<keyword evidence="6" id="KW-1185">Reference proteome</keyword>
<dbReference type="PANTHER" id="PTHR45954:SF1">
    <property type="entry name" value="LD33695P"/>
    <property type="match status" value="1"/>
</dbReference>
<evidence type="ECO:0000313" key="6">
    <source>
        <dbReference type="Proteomes" id="UP000612899"/>
    </source>
</evidence>
<reference evidence="5" key="1">
    <citation type="submission" date="2021-01" db="EMBL/GenBank/DDBJ databases">
        <title>Whole genome shotgun sequence of Rhizocola hellebori NBRC 109834.</title>
        <authorList>
            <person name="Komaki H."/>
            <person name="Tamura T."/>
        </authorList>
    </citation>
    <scope>NUCLEOTIDE SEQUENCE</scope>
    <source>
        <strain evidence="5">NBRC 109834</strain>
    </source>
</reference>
<dbReference type="PRINTS" id="PR00364">
    <property type="entry name" value="DISEASERSIST"/>
</dbReference>
<dbReference type="GO" id="GO:0043531">
    <property type="term" value="F:ADP binding"/>
    <property type="evidence" value="ECO:0007669"/>
    <property type="project" value="InterPro"/>
</dbReference>
<dbReference type="Proteomes" id="UP000612899">
    <property type="component" value="Unassembled WGS sequence"/>
</dbReference>
<gene>
    <name evidence="5" type="ORF">Rhe02_08660</name>
</gene>
<name>A0A8J3VCQ6_9ACTN</name>
<dbReference type="SUPFAM" id="SSF52540">
    <property type="entry name" value="P-loop containing nucleoside triphosphate hydrolases"/>
    <property type="match status" value="1"/>
</dbReference>
<dbReference type="Pfam" id="PF07721">
    <property type="entry name" value="TPR_4"/>
    <property type="match status" value="1"/>
</dbReference>
<dbReference type="SMART" id="SM00028">
    <property type="entry name" value="TPR"/>
    <property type="match status" value="8"/>
</dbReference>
<dbReference type="Gene3D" id="1.25.40.10">
    <property type="entry name" value="Tetratricopeptide repeat domain"/>
    <property type="match status" value="2"/>
</dbReference>
<dbReference type="InterPro" id="IPR019734">
    <property type="entry name" value="TPR_rpt"/>
</dbReference>
<dbReference type="GO" id="GO:0005092">
    <property type="term" value="F:GDP-dissociation inhibitor activity"/>
    <property type="evidence" value="ECO:0007669"/>
    <property type="project" value="TreeGrafter"/>
</dbReference>
<proteinExistence type="predicted"/>
<keyword evidence="3" id="KW-0677">Repeat</keyword>
<dbReference type="InterPro" id="IPR027417">
    <property type="entry name" value="P-loop_NTPase"/>
</dbReference>
<dbReference type="EMBL" id="BONY01000004">
    <property type="protein sequence ID" value="GIH02799.1"/>
    <property type="molecule type" value="Genomic_DNA"/>
</dbReference>
<sequence length="923" mass="101312">MGEAVPSSREPVNPAVERFAVPPDPGQAGTLDDLVQRLRLLKVWAGDPSYERITDRINAVWGAAGRPSAELASKTTVVRCFEIGRRRLNPHLVVAVVQALHPDVGYVTQWRQALRVIGGEIEAASQVRVQDRLPQDLAEFTGRTIELEQLRQALHHARQHGEAVVITAIAGMAGVGKTQLAVRAGHLFTRKKAFDRVLFVNLRGFYPDPAQPPADPAAVLDGFLRLLGVPGQQIPHDLPARTAAYRDRLAGTSTLVVLDNAADAEQIRPLLPQTPGCLTLVTSRRSLTDLPSAIHLTVDVFTPDEAIAFLTAAVPEVPVGAHPQAAARIAGRCGYLPLALGLVTGHIRNTPGWTLTDHADRLDDRHTRRRLESGVELALNLSYQHLPTDLQRVLRMAALHPGQDFDAYAAAALTDTDPPTAGTMLEHLCRDHLLQQATPGRYSFHDLVRAYAASRADDQDNPSQRRAALTRLFDFYVATTATAMNLARPHARHRGPTIPAANTPTPDLAEQKQAELWLDTELANLLTVAEHGWPEHTWQLSATLDRHLRTRGPYRDAETLHQHALHLARHHGNHPAEMNALNSLGQAHRMQGSYDLASGHYGRALQIADDIGDRGGELTALNGLGYVHRMLGRHEQAGNHYGRALQIAHDIGDRDGERAALHGLGEVHAMLGRHQQAGDRFSQALQIAHDIGDRGGELSALNGLGHIHWMLGHHEQAADYFGRALQIAQDNGNRIGELSALNGLGHIHWTLGLHELAGDYYGRALQIAQAIGNRNGELNALNGHGLVHRMLGRYSEAANCYQQAYNLARELGSDNWQYEALQGLGRLHHATGHPDLALTHHEQALRYATDLNQPDDQARAHDGLAHAHHALNDHDRARRHWQHALDILTSLGTDHTEDIETSVPNIRAQLTKLDKQHPPTAIE</sequence>
<organism evidence="5 6">
    <name type="scientific">Rhizocola hellebori</name>
    <dbReference type="NCBI Taxonomy" id="1392758"/>
    <lineage>
        <taxon>Bacteria</taxon>
        <taxon>Bacillati</taxon>
        <taxon>Actinomycetota</taxon>
        <taxon>Actinomycetes</taxon>
        <taxon>Micromonosporales</taxon>
        <taxon>Micromonosporaceae</taxon>
        <taxon>Rhizocola</taxon>
    </lineage>
</organism>
<dbReference type="AlphaFoldDB" id="A0A8J3VCQ6"/>
<accession>A0A8J3VCQ6</accession>
<dbReference type="GO" id="GO:0042802">
    <property type="term" value="F:identical protein binding"/>
    <property type="evidence" value="ECO:0007669"/>
    <property type="project" value="InterPro"/>
</dbReference>
<evidence type="ECO:0000256" key="4">
    <source>
        <dbReference type="PROSITE-ProRule" id="PRU00339"/>
    </source>
</evidence>
<dbReference type="InterPro" id="IPR011717">
    <property type="entry name" value="TPR-4"/>
</dbReference>